<dbReference type="InterPro" id="IPR000242">
    <property type="entry name" value="PTP_cat"/>
</dbReference>
<sequence length="569" mass="64656">MKSPSRGFSLDPLPTRMVKQVMGPLFTLMTTLINSSLTSGDVPENMKVARISPLLKKPSLDSEHLQNYRPVSNLSFFSKLLEKVVAFKLKSYMYVHGLHDPTLSAYRTGHSTETALARVQNDLLCTIGKHGVVILVLLDLRTAYDTIDHNVLLGHMQSLLGIGGTVLRWFKSYLTGRTQQLQIHDALSVNPKNADVVHTDCIKVEQCPADINVWMTNNKLKLNNDKTEIMLFGTKLSLADVNFTSFEVAGTQVHVSDGPNYPCFWPTEIGQDVHYGPMTVEMLEESYTTNIVTRLFKIKKCKRYVALVEEFLRYAEKRHGHVISETLVSLHTMASTTEDTVRVMRMFQLRRWSNGQRIPPSPSPFIELLTKVEDWQMSQCHGRIPTLVMSKNGVSRCGIYCTISITWEKLKTEGEVDIFRAVRTVKTNRTQLVENVAQAYEATKTKLERMDPDVEEQVNFTNTRITGPKKSKPVKQDVCPWCADPADRNGKTDCRAHGRQCYACGRMIQLSIACKHQIPNWRELTEVAHFHQNKKNKLDVSMWKNPDRKDQLFISEKAKTNLRTSILAA</sequence>
<evidence type="ECO:0000313" key="3">
    <source>
        <dbReference type="EMBL" id="KAK2168926.1"/>
    </source>
</evidence>
<evidence type="ECO:0000313" key="4">
    <source>
        <dbReference type="Proteomes" id="UP001208570"/>
    </source>
</evidence>
<protein>
    <recommendedName>
        <fullName evidence="5">Reverse transcriptase domain-containing protein</fullName>
    </recommendedName>
</protein>
<reference evidence="3" key="1">
    <citation type="journal article" date="2023" name="Mol. Biol. Evol.">
        <title>Third-Generation Sequencing Reveals the Adaptive Role of the Epigenome in Three Deep-Sea Polychaetes.</title>
        <authorList>
            <person name="Perez M."/>
            <person name="Aroh O."/>
            <person name="Sun Y."/>
            <person name="Lan Y."/>
            <person name="Juniper S.K."/>
            <person name="Young C.R."/>
            <person name="Angers B."/>
            <person name="Qian P.Y."/>
        </authorList>
    </citation>
    <scope>NUCLEOTIDE SEQUENCE</scope>
    <source>
        <strain evidence="3">P08H-3</strain>
    </source>
</reference>
<feature type="domain" description="Tyrosine specific protein phosphatases" evidence="2">
    <location>
        <begin position="363"/>
        <end position="440"/>
    </location>
</feature>
<dbReference type="AlphaFoldDB" id="A0AAD9NHX9"/>
<dbReference type="InterPro" id="IPR000387">
    <property type="entry name" value="Tyr_Pase_dom"/>
</dbReference>
<feature type="domain" description="Tyrosine-protein phosphatase" evidence="1">
    <location>
        <begin position="264"/>
        <end position="438"/>
    </location>
</feature>
<dbReference type="SMART" id="SM00194">
    <property type="entry name" value="PTPc"/>
    <property type="match status" value="1"/>
</dbReference>
<evidence type="ECO:0000259" key="1">
    <source>
        <dbReference type="PROSITE" id="PS50055"/>
    </source>
</evidence>
<organism evidence="3 4">
    <name type="scientific">Paralvinella palmiformis</name>
    <dbReference type="NCBI Taxonomy" id="53620"/>
    <lineage>
        <taxon>Eukaryota</taxon>
        <taxon>Metazoa</taxon>
        <taxon>Spiralia</taxon>
        <taxon>Lophotrochozoa</taxon>
        <taxon>Annelida</taxon>
        <taxon>Polychaeta</taxon>
        <taxon>Sedentaria</taxon>
        <taxon>Canalipalpata</taxon>
        <taxon>Terebellida</taxon>
        <taxon>Terebelliformia</taxon>
        <taxon>Alvinellidae</taxon>
        <taxon>Paralvinella</taxon>
    </lineage>
</organism>
<dbReference type="InterPro" id="IPR003595">
    <property type="entry name" value="Tyr_Pase_cat"/>
</dbReference>
<dbReference type="PROSITE" id="PS50055">
    <property type="entry name" value="TYR_PHOSPHATASE_PTP"/>
    <property type="match status" value="1"/>
</dbReference>
<dbReference type="Pfam" id="PF00102">
    <property type="entry name" value="Y_phosphatase"/>
    <property type="match status" value="1"/>
</dbReference>
<dbReference type="Pfam" id="PF00078">
    <property type="entry name" value="RVT_1"/>
    <property type="match status" value="1"/>
</dbReference>
<dbReference type="GO" id="GO:0004725">
    <property type="term" value="F:protein tyrosine phosphatase activity"/>
    <property type="evidence" value="ECO:0007669"/>
    <property type="project" value="InterPro"/>
</dbReference>
<dbReference type="Proteomes" id="UP001208570">
    <property type="component" value="Unassembled WGS sequence"/>
</dbReference>
<dbReference type="SMART" id="SM00404">
    <property type="entry name" value="PTPc_motif"/>
    <property type="match status" value="1"/>
</dbReference>
<gene>
    <name evidence="3" type="ORF">LSH36_13g14031</name>
</gene>
<dbReference type="SUPFAM" id="SSF52799">
    <property type="entry name" value="(Phosphotyrosine protein) phosphatases II"/>
    <property type="match status" value="1"/>
</dbReference>
<evidence type="ECO:0000259" key="2">
    <source>
        <dbReference type="PROSITE" id="PS50056"/>
    </source>
</evidence>
<dbReference type="Gene3D" id="3.90.190.10">
    <property type="entry name" value="Protein tyrosine phosphatase superfamily"/>
    <property type="match status" value="1"/>
</dbReference>
<dbReference type="PANTHER" id="PTHR33332">
    <property type="entry name" value="REVERSE TRANSCRIPTASE DOMAIN-CONTAINING PROTEIN"/>
    <property type="match status" value="1"/>
</dbReference>
<keyword evidence="4" id="KW-1185">Reference proteome</keyword>
<dbReference type="InterPro" id="IPR000477">
    <property type="entry name" value="RT_dom"/>
</dbReference>
<dbReference type="EMBL" id="JAODUP010000013">
    <property type="protein sequence ID" value="KAK2168926.1"/>
    <property type="molecule type" value="Genomic_DNA"/>
</dbReference>
<dbReference type="InterPro" id="IPR029021">
    <property type="entry name" value="Prot-tyrosine_phosphatase-like"/>
</dbReference>
<proteinExistence type="predicted"/>
<dbReference type="PROSITE" id="PS50056">
    <property type="entry name" value="TYR_PHOSPHATASE_2"/>
    <property type="match status" value="1"/>
</dbReference>
<name>A0AAD9NHX9_9ANNE</name>
<evidence type="ECO:0008006" key="5">
    <source>
        <dbReference type="Google" id="ProtNLM"/>
    </source>
</evidence>
<comment type="caution">
    <text evidence="3">The sequence shown here is derived from an EMBL/GenBank/DDBJ whole genome shotgun (WGS) entry which is preliminary data.</text>
</comment>
<accession>A0AAD9NHX9</accession>